<evidence type="ECO:0000256" key="2">
    <source>
        <dbReference type="SAM" id="Phobius"/>
    </source>
</evidence>
<keyword evidence="4" id="KW-1185">Reference proteome</keyword>
<reference evidence="3" key="1">
    <citation type="journal article" date="2014" name="Int. J. Syst. Evol. Microbiol.">
        <title>Complete genome sequence of Corynebacterium casei LMG S-19264T (=DSM 44701T), isolated from a smear-ripened cheese.</title>
        <authorList>
            <consortium name="US DOE Joint Genome Institute (JGI-PGF)"/>
            <person name="Walter F."/>
            <person name="Albersmeier A."/>
            <person name="Kalinowski J."/>
            <person name="Ruckert C."/>
        </authorList>
    </citation>
    <scope>NUCLEOTIDE SEQUENCE</scope>
    <source>
        <strain evidence="3">JCM 4790</strain>
    </source>
</reference>
<keyword evidence="2" id="KW-1133">Transmembrane helix</keyword>
<comment type="caution">
    <text evidence="3">The sequence shown here is derived from an EMBL/GenBank/DDBJ whole genome shotgun (WGS) entry which is preliminary data.</text>
</comment>
<protein>
    <submittedName>
        <fullName evidence="3">Uncharacterized protein</fullName>
    </submittedName>
</protein>
<evidence type="ECO:0000313" key="4">
    <source>
        <dbReference type="Proteomes" id="UP000619244"/>
    </source>
</evidence>
<sequence>MSRGAAGNRVEYCRWGGTCVVIIIAVLLLPVLGLLLYGMDRFEDRLFREPTAPRHARGRHLRLIVGGGRGAGKGAAGGRTARRAAGPVAPAARRAEAA</sequence>
<feature type="compositionally biased region" description="Low complexity" evidence="1">
    <location>
        <begin position="83"/>
        <end position="92"/>
    </location>
</feature>
<gene>
    <name evidence="3" type="ORF">GCM10010358_44290</name>
</gene>
<dbReference type="AlphaFoldDB" id="A0A918NPJ1"/>
<reference evidence="3" key="2">
    <citation type="submission" date="2020-09" db="EMBL/GenBank/DDBJ databases">
        <authorList>
            <person name="Sun Q."/>
            <person name="Ohkuma M."/>
        </authorList>
    </citation>
    <scope>NUCLEOTIDE SEQUENCE</scope>
    <source>
        <strain evidence="3">JCM 4790</strain>
    </source>
</reference>
<evidence type="ECO:0000256" key="1">
    <source>
        <dbReference type="SAM" id="MobiDB-lite"/>
    </source>
</evidence>
<proteinExistence type="predicted"/>
<organism evidence="3 4">
    <name type="scientific">Streptomyces minutiscleroticus</name>
    <dbReference type="NCBI Taxonomy" id="68238"/>
    <lineage>
        <taxon>Bacteria</taxon>
        <taxon>Bacillati</taxon>
        <taxon>Actinomycetota</taxon>
        <taxon>Actinomycetes</taxon>
        <taxon>Kitasatosporales</taxon>
        <taxon>Streptomycetaceae</taxon>
        <taxon>Streptomyces</taxon>
    </lineage>
</organism>
<name>A0A918NPJ1_9ACTN</name>
<keyword evidence="2" id="KW-0472">Membrane</keyword>
<accession>A0A918NPJ1</accession>
<feature type="region of interest" description="Disordered" evidence="1">
    <location>
        <begin position="69"/>
        <end position="98"/>
    </location>
</feature>
<dbReference type="EMBL" id="BMVU01000022">
    <property type="protein sequence ID" value="GGX85325.1"/>
    <property type="molecule type" value="Genomic_DNA"/>
</dbReference>
<dbReference type="Proteomes" id="UP000619244">
    <property type="component" value="Unassembled WGS sequence"/>
</dbReference>
<feature type="transmembrane region" description="Helical" evidence="2">
    <location>
        <begin position="15"/>
        <end position="38"/>
    </location>
</feature>
<keyword evidence="2" id="KW-0812">Transmembrane</keyword>
<evidence type="ECO:0000313" key="3">
    <source>
        <dbReference type="EMBL" id="GGX85325.1"/>
    </source>
</evidence>